<dbReference type="PANTHER" id="PTHR47252">
    <property type="entry name" value="GLYCOSYLTRANSFERASE"/>
    <property type="match status" value="1"/>
</dbReference>
<sequence length="463" mass="52017">MGKQATAWNTLQKKRWTLMILCLFTLLTLTFFFFTRSAFNSCDSTDHFQAQIQSASQTSSSGPNPLGFMKSKLVLLVSHELSLSGGPLLLMELAFLLRGVGAEVVWITNQKPGQADDGVIYSLERKMLDRGVFSAKSQKAIDTAMKADLVVLNTAVAGKWLEGVLKENVKQVLPKVLWWIHEMRGHYFKLEYVKHLPFVAGAMIDSHTTAEYWKNRTRERLGIKMPETYVVHLGNSKDLMEVAEDSVAKRVLREHVRESLGVRDDDLLFAIINSVSRGKGQDLFLHSFYESLHLIQEKKQQVPSVHAVIVGSDMNAQTKFETELRNFVLEKKIQDRVHFVNKTLTVAPYLAAIDVLVQNSQARGECFGRITIEAMAFQLPVLGTAAGGTMEIVVNGTTGLLHPIGKEGVIPLANNILKLATHVERRLTMGKKGYERVKDIFLEHHMSQRISFVLKKVLRKAMS</sequence>
<feature type="transmembrane region" description="Helical" evidence="2">
    <location>
        <begin position="16"/>
        <end position="34"/>
    </location>
</feature>
<protein>
    <recommendedName>
        <fullName evidence="3">Glycosyl transferase family 1 domain-containing protein</fullName>
    </recommendedName>
</protein>
<dbReference type="Pfam" id="PF00534">
    <property type="entry name" value="Glycos_transf_1"/>
    <property type="match status" value="1"/>
</dbReference>
<name>A0A8X8A8K6_POPTO</name>
<dbReference type="InterPro" id="IPR041693">
    <property type="entry name" value="Glyco_trans_4_5"/>
</dbReference>
<feature type="domain" description="Glycosyl transferase family 1" evidence="3">
    <location>
        <begin position="254"/>
        <end position="435"/>
    </location>
</feature>
<keyword evidence="1" id="KW-0808">Transferase</keyword>
<comment type="caution">
    <text evidence="4">The sequence shown here is derived from an EMBL/GenBank/DDBJ whole genome shotgun (WGS) entry which is preliminary data.</text>
</comment>
<keyword evidence="1" id="KW-0328">Glycosyltransferase</keyword>
<evidence type="ECO:0000313" key="5">
    <source>
        <dbReference type="Proteomes" id="UP000886885"/>
    </source>
</evidence>
<reference evidence="4" key="1">
    <citation type="journal article" date="2020" name="bioRxiv">
        <title>Hybrid origin of Populus tomentosa Carr. identified through genome sequencing and phylogenomic analysis.</title>
        <authorList>
            <person name="An X."/>
            <person name="Gao K."/>
            <person name="Chen Z."/>
            <person name="Li J."/>
            <person name="Yang X."/>
            <person name="Yang X."/>
            <person name="Zhou J."/>
            <person name="Guo T."/>
            <person name="Zhao T."/>
            <person name="Huang S."/>
            <person name="Miao D."/>
            <person name="Khan W.U."/>
            <person name="Rao P."/>
            <person name="Ye M."/>
            <person name="Lei B."/>
            <person name="Liao W."/>
            <person name="Wang J."/>
            <person name="Ji L."/>
            <person name="Li Y."/>
            <person name="Guo B."/>
            <person name="Mustafa N.S."/>
            <person name="Li S."/>
            <person name="Yun Q."/>
            <person name="Keller S.R."/>
            <person name="Mao J."/>
            <person name="Zhang R."/>
            <person name="Strauss S.H."/>
        </authorList>
    </citation>
    <scope>NUCLEOTIDE SEQUENCE</scope>
    <source>
        <strain evidence="4">GM15</strain>
        <tissue evidence="4">Leaf</tissue>
    </source>
</reference>
<evidence type="ECO:0000256" key="2">
    <source>
        <dbReference type="SAM" id="Phobius"/>
    </source>
</evidence>
<dbReference type="PANTHER" id="PTHR47252:SF4">
    <property type="entry name" value="GLYCOSYLTRANSFERASE"/>
    <property type="match status" value="1"/>
</dbReference>
<dbReference type="GO" id="GO:0016757">
    <property type="term" value="F:glycosyltransferase activity"/>
    <property type="evidence" value="ECO:0007669"/>
    <property type="project" value="UniProtKB-KW"/>
</dbReference>
<evidence type="ECO:0000313" key="4">
    <source>
        <dbReference type="EMBL" id="KAG6783749.1"/>
    </source>
</evidence>
<evidence type="ECO:0000259" key="3">
    <source>
        <dbReference type="Pfam" id="PF00534"/>
    </source>
</evidence>
<dbReference type="FunFam" id="3.40.50.2000:FF:000169">
    <property type="entry name" value="UDP-Glycosyltransferase superfamily protein"/>
    <property type="match status" value="1"/>
</dbReference>
<dbReference type="AlphaFoldDB" id="A0A8X8A8K6"/>
<dbReference type="Pfam" id="PF16994">
    <property type="entry name" value="Glyco_trans_4_5"/>
    <property type="match status" value="1"/>
</dbReference>
<gene>
    <name evidence="4" type="ORF">POTOM_009421</name>
</gene>
<dbReference type="EMBL" id="JAAWWB010000004">
    <property type="protein sequence ID" value="KAG6783749.1"/>
    <property type="molecule type" value="Genomic_DNA"/>
</dbReference>
<dbReference type="CDD" id="cd03801">
    <property type="entry name" value="GT4_PimA-like"/>
    <property type="match status" value="1"/>
</dbReference>
<evidence type="ECO:0000256" key="1">
    <source>
        <dbReference type="ARBA" id="ARBA00022676"/>
    </source>
</evidence>
<keyword evidence="2" id="KW-0812">Transmembrane</keyword>
<organism evidence="4 5">
    <name type="scientific">Populus tomentosa</name>
    <name type="common">Chinese white poplar</name>
    <dbReference type="NCBI Taxonomy" id="118781"/>
    <lineage>
        <taxon>Eukaryota</taxon>
        <taxon>Viridiplantae</taxon>
        <taxon>Streptophyta</taxon>
        <taxon>Embryophyta</taxon>
        <taxon>Tracheophyta</taxon>
        <taxon>Spermatophyta</taxon>
        <taxon>Magnoliopsida</taxon>
        <taxon>eudicotyledons</taxon>
        <taxon>Gunneridae</taxon>
        <taxon>Pentapetalae</taxon>
        <taxon>rosids</taxon>
        <taxon>fabids</taxon>
        <taxon>Malpighiales</taxon>
        <taxon>Salicaceae</taxon>
        <taxon>Saliceae</taxon>
        <taxon>Populus</taxon>
    </lineage>
</organism>
<proteinExistence type="predicted"/>
<dbReference type="OrthoDB" id="1862675at2759"/>
<dbReference type="InterPro" id="IPR001296">
    <property type="entry name" value="Glyco_trans_1"/>
</dbReference>
<keyword evidence="2" id="KW-0472">Membrane</keyword>
<keyword evidence="2" id="KW-1133">Transmembrane helix</keyword>
<dbReference type="Proteomes" id="UP000886885">
    <property type="component" value="Chromosome 2D"/>
</dbReference>
<keyword evidence="5" id="KW-1185">Reference proteome</keyword>
<accession>A0A8X8A8K6</accession>